<protein>
    <recommendedName>
        <fullName evidence="1 7">Imidazolonepropionase</fullName>
        <ecNumber evidence="1 7">3.5.2.7</ecNumber>
    </recommendedName>
    <alternativeName>
        <fullName evidence="7">Imidazolone-5-propionate hydrolase</fullName>
    </alternativeName>
</protein>
<dbReference type="SUPFAM" id="SSF51556">
    <property type="entry name" value="Metallo-dependent hydrolases"/>
    <property type="match status" value="1"/>
</dbReference>
<feature type="binding site" evidence="7">
    <location>
        <position position="232"/>
    </location>
    <ligand>
        <name>Fe(3+)</name>
        <dbReference type="ChEBI" id="CHEBI:29034"/>
    </ligand>
</feature>
<feature type="binding site" evidence="7">
    <location>
        <position position="77"/>
    </location>
    <ligand>
        <name>Fe(3+)</name>
        <dbReference type="ChEBI" id="CHEBI:29034"/>
    </ligand>
</feature>
<feature type="binding site" evidence="7">
    <location>
        <position position="235"/>
    </location>
    <ligand>
        <name>4-imidazolone-5-propanoate</name>
        <dbReference type="ChEBI" id="CHEBI:77893"/>
    </ligand>
</feature>
<gene>
    <name evidence="7 9" type="primary">hutI</name>
    <name evidence="9" type="ORF">GCM10009855_25990</name>
</gene>
<feature type="binding site" evidence="7">
    <location>
        <position position="77"/>
    </location>
    <ligand>
        <name>Zn(2+)</name>
        <dbReference type="ChEBI" id="CHEBI:29105"/>
    </ligand>
</feature>
<accession>A0ABP5UNG1</accession>
<evidence type="ECO:0000259" key="8">
    <source>
        <dbReference type="Pfam" id="PF01979"/>
    </source>
</evidence>
<feature type="binding site" evidence="7">
    <location>
        <position position="169"/>
    </location>
    <ligand>
        <name>4-imidazolone-5-propanoate</name>
        <dbReference type="ChEBI" id="CHEBI:77893"/>
    </ligand>
</feature>
<feature type="binding site" evidence="7">
    <location>
        <position position="309"/>
    </location>
    <ligand>
        <name>N-formimidoyl-L-glutamate</name>
        <dbReference type="ChEBI" id="CHEBI:58928"/>
    </ligand>
</feature>
<dbReference type="Proteomes" id="UP001501170">
    <property type="component" value="Unassembled WGS sequence"/>
</dbReference>
<keyword evidence="3 7" id="KW-0378">Hydrolase</keyword>
<keyword evidence="7" id="KW-0963">Cytoplasm</keyword>
<keyword evidence="6 7" id="KW-0408">Iron</keyword>
<dbReference type="InterPro" id="IPR032466">
    <property type="entry name" value="Metal_Hydrolase"/>
</dbReference>
<organism evidence="9 10">
    <name type="scientific">Gordonia cholesterolivorans</name>
    <dbReference type="NCBI Taxonomy" id="559625"/>
    <lineage>
        <taxon>Bacteria</taxon>
        <taxon>Bacillati</taxon>
        <taxon>Actinomycetota</taxon>
        <taxon>Actinomycetes</taxon>
        <taxon>Mycobacteriales</taxon>
        <taxon>Gordoniaceae</taxon>
        <taxon>Gordonia</taxon>
    </lineage>
</organism>
<dbReference type="Gene3D" id="3.20.20.140">
    <property type="entry name" value="Metal-dependent hydrolases"/>
    <property type="match status" value="1"/>
</dbReference>
<comment type="cofactor">
    <cofactor evidence="7">
        <name>Zn(2+)</name>
        <dbReference type="ChEBI" id="CHEBI:29105"/>
    </cofactor>
    <cofactor evidence="7">
        <name>Fe(3+)</name>
        <dbReference type="ChEBI" id="CHEBI:29034"/>
    </cofactor>
    <text evidence="7">Binds 1 zinc or iron ion per subunit.</text>
</comment>
<evidence type="ECO:0000256" key="7">
    <source>
        <dbReference type="HAMAP-Rule" id="MF_00372"/>
    </source>
</evidence>
<dbReference type="PANTHER" id="PTHR42752">
    <property type="entry name" value="IMIDAZOLONEPROPIONASE"/>
    <property type="match status" value="1"/>
</dbReference>
<dbReference type="PANTHER" id="PTHR42752:SF1">
    <property type="entry name" value="IMIDAZOLONEPROPIONASE-RELATED"/>
    <property type="match status" value="1"/>
</dbReference>
<evidence type="ECO:0000256" key="6">
    <source>
        <dbReference type="ARBA" id="ARBA00023004"/>
    </source>
</evidence>
<comment type="function">
    <text evidence="7">Catalyzes the hydrolytic cleavage of the carbon-nitrogen bond in imidazolone-5-propanoate to yield N-formimidoyl-L-glutamate. It is the third step in the universal histidine degradation pathway.</text>
</comment>
<feature type="binding site" evidence="7">
    <location>
        <position position="312"/>
    </location>
    <ligand>
        <name>4-imidazolone-5-propanoate</name>
        <dbReference type="ChEBI" id="CHEBI:77893"/>
    </ligand>
</feature>
<dbReference type="HAMAP" id="MF_00372">
    <property type="entry name" value="HutI"/>
    <property type="match status" value="1"/>
</dbReference>
<dbReference type="InterPro" id="IPR005920">
    <property type="entry name" value="HutI"/>
</dbReference>
<dbReference type="Pfam" id="PF01979">
    <property type="entry name" value="Amidohydro_1"/>
    <property type="match status" value="1"/>
</dbReference>
<dbReference type="EMBL" id="BAAARB010000013">
    <property type="protein sequence ID" value="GAA2384537.1"/>
    <property type="molecule type" value="Genomic_DNA"/>
</dbReference>
<feature type="binding site" evidence="7">
    <location>
        <position position="142"/>
    </location>
    <ligand>
        <name>N-formimidoyl-L-glutamate</name>
        <dbReference type="ChEBI" id="CHEBI:58928"/>
    </ligand>
</feature>
<comment type="subcellular location">
    <subcellularLocation>
        <location evidence="7">Cytoplasm</location>
    </subcellularLocation>
</comment>
<feature type="binding site" evidence="7">
    <location>
        <position position="84"/>
    </location>
    <ligand>
        <name>4-imidazolone-5-propanoate</name>
        <dbReference type="ChEBI" id="CHEBI:77893"/>
    </ligand>
</feature>
<dbReference type="EC" id="3.5.2.7" evidence="1 7"/>
<dbReference type="InterPro" id="IPR011059">
    <property type="entry name" value="Metal-dep_hydrolase_composite"/>
</dbReference>
<dbReference type="Gene3D" id="2.30.40.10">
    <property type="entry name" value="Urease, subunit C, domain 1"/>
    <property type="match status" value="1"/>
</dbReference>
<evidence type="ECO:0000256" key="3">
    <source>
        <dbReference type="ARBA" id="ARBA00022801"/>
    </source>
</evidence>
<feature type="binding site" evidence="7">
    <location>
        <position position="75"/>
    </location>
    <ligand>
        <name>Fe(3+)</name>
        <dbReference type="ChEBI" id="CHEBI:29034"/>
    </ligand>
</feature>
<dbReference type="RefSeq" id="WP_278125948.1">
    <property type="nucleotide sequence ID" value="NZ_BAAARB010000013.1"/>
</dbReference>
<keyword evidence="4 7" id="KW-0369">Histidine metabolism</keyword>
<name>A0ABP5UNG1_9ACTN</name>
<evidence type="ECO:0000313" key="10">
    <source>
        <dbReference type="Proteomes" id="UP001501170"/>
    </source>
</evidence>
<feature type="binding site" evidence="7">
    <location>
        <position position="232"/>
    </location>
    <ligand>
        <name>Zn(2+)</name>
        <dbReference type="ChEBI" id="CHEBI:29105"/>
    </ligand>
</feature>
<keyword evidence="2 7" id="KW-0479">Metal-binding</keyword>
<comment type="similarity">
    <text evidence="7">Belongs to the metallo-dependent hydrolases superfamily. HutI family.</text>
</comment>
<evidence type="ECO:0000256" key="5">
    <source>
        <dbReference type="ARBA" id="ARBA00022833"/>
    </source>
</evidence>
<feature type="binding site" evidence="7">
    <location>
        <position position="307"/>
    </location>
    <ligand>
        <name>Zn(2+)</name>
        <dbReference type="ChEBI" id="CHEBI:29105"/>
    </ligand>
</feature>
<dbReference type="InterPro" id="IPR006680">
    <property type="entry name" value="Amidohydro-rel"/>
</dbReference>
<evidence type="ECO:0000256" key="1">
    <source>
        <dbReference type="ARBA" id="ARBA00012864"/>
    </source>
</evidence>
<feature type="binding site" evidence="7">
    <location>
        <position position="142"/>
    </location>
    <ligand>
        <name>4-imidazolone-5-propanoate</name>
        <dbReference type="ChEBI" id="CHEBI:77893"/>
    </ligand>
</feature>
<dbReference type="SUPFAM" id="SSF51338">
    <property type="entry name" value="Composite domain of metallo-dependent hydrolases"/>
    <property type="match status" value="2"/>
</dbReference>
<comment type="catalytic activity">
    <reaction evidence="7">
        <text>4-imidazolone-5-propanoate + H2O = N-formimidoyl-L-glutamate</text>
        <dbReference type="Rhea" id="RHEA:23660"/>
        <dbReference type="ChEBI" id="CHEBI:15377"/>
        <dbReference type="ChEBI" id="CHEBI:58928"/>
        <dbReference type="ChEBI" id="CHEBI:77893"/>
        <dbReference type="EC" id="3.5.2.7"/>
    </reaction>
</comment>
<evidence type="ECO:0000313" key="9">
    <source>
        <dbReference type="EMBL" id="GAA2384537.1"/>
    </source>
</evidence>
<comment type="pathway">
    <text evidence="7">Amino-acid degradation; L-histidine degradation into L-glutamate; N-formimidoyl-L-glutamate from L-histidine: step 3/3.</text>
</comment>
<keyword evidence="10" id="KW-1185">Reference proteome</keyword>
<feature type="binding site" evidence="7">
    <location>
        <position position="307"/>
    </location>
    <ligand>
        <name>Fe(3+)</name>
        <dbReference type="ChEBI" id="CHEBI:29034"/>
    </ligand>
</feature>
<dbReference type="NCBIfam" id="TIGR01224">
    <property type="entry name" value="hutI"/>
    <property type="match status" value="1"/>
</dbReference>
<comment type="caution">
    <text evidence="9">The sequence shown here is derived from an EMBL/GenBank/DDBJ whole genome shotgun (WGS) entry which is preliminary data.</text>
</comment>
<keyword evidence="5 7" id="KW-0862">Zinc</keyword>
<reference evidence="10" key="1">
    <citation type="journal article" date="2019" name="Int. J. Syst. Evol. Microbiol.">
        <title>The Global Catalogue of Microorganisms (GCM) 10K type strain sequencing project: providing services to taxonomists for standard genome sequencing and annotation.</title>
        <authorList>
            <consortium name="The Broad Institute Genomics Platform"/>
            <consortium name="The Broad Institute Genome Sequencing Center for Infectious Disease"/>
            <person name="Wu L."/>
            <person name="Ma J."/>
        </authorList>
    </citation>
    <scope>NUCLEOTIDE SEQUENCE [LARGE SCALE GENOMIC DNA]</scope>
    <source>
        <strain evidence="10">JCM 16227</strain>
    </source>
</reference>
<feature type="binding site" evidence="7">
    <location>
        <position position="311"/>
    </location>
    <ligand>
        <name>N-formimidoyl-L-glutamate</name>
        <dbReference type="ChEBI" id="CHEBI:58928"/>
    </ligand>
</feature>
<proteinExistence type="inferred from homology"/>
<evidence type="ECO:0000256" key="4">
    <source>
        <dbReference type="ARBA" id="ARBA00022808"/>
    </source>
</evidence>
<evidence type="ECO:0000256" key="2">
    <source>
        <dbReference type="ARBA" id="ARBA00022723"/>
    </source>
</evidence>
<feature type="binding site" evidence="7">
    <location>
        <position position="75"/>
    </location>
    <ligand>
        <name>Zn(2+)</name>
        <dbReference type="ChEBI" id="CHEBI:29105"/>
    </ligand>
</feature>
<feature type="domain" description="Amidohydrolase-related" evidence="8">
    <location>
        <begin position="67"/>
        <end position="388"/>
    </location>
</feature>
<sequence length="398" mass="41690">MTSDGSVLITGIGTLVTNSPELGDGPLGLLHDAAMVFRDGVVEWVGPAARVPDGAAHHRYDVDGRAVLPGFVDSHAHLVFGGERAEEFAARMTGEPYGAGGIRTTIAATRGSSDDQLDANMARLVREALAAGSTTIECKSGYGQDIDTEMRSLRVAGRHTGETTLLAAHVTPPEYTGRTDDYVEMVCERMIPDCAPHAKWIDVFCETGAFDRDQSEAVLRAGIDAGLTARVHGNQLGPGPGVQLAVELGAASVDHVTHTTADDVEALAASSTVATLLPTADFCTRSSRYPDARAMLDAGVTVALAADCNPGTSYTTSIPLCIALAVREMHMSPDEAVWAATAGGAAALQRNDIGRLTVGSRADAIALDAPSHIHLAYRPGVPLVREVWKNGALVPARH</sequence>